<dbReference type="RefSeq" id="WP_253739451.1">
    <property type="nucleotide sequence ID" value="NZ_BAABKA010000109.1"/>
</dbReference>
<gene>
    <name evidence="1" type="ORF">HD597_000083</name>
</gene>
<comment type="caution">
    <text evidence="1">The sequence shown here is derived from an EMBL/GenBank/DDBJ whole genome shotgun (WGS) entry which is preliminary data.</text>
</comment>
<organism evidence="1 2">
    <name type="scientific">Nonomuraea thailandensis</name>
    <dbReference type="NCBI Taxonomy" id="1188745"/>
    <lineage>
        <taxon>Bacteria</taxon>
        <taxon>Bacillati</taxon>
        <taxon>Actinomycetota</taxon>
        <taxon>Actinomycetes</taxon>
        <taxon>Streptosporangiales</taxon>
        <taxon>Streptosporangiaceae</taxon>
        <taxon>Nonomuraea</taxon>
    </lineage>
</organism>
<reference evidence="1" key="1">
    <citation type="submission" date="2022-06" db="EMBL/GenBank/DDBJ databases">
        <title>Sequencing the genomes of 1000 actinobacteria strains.</title>
        <authorList>
            <person name="Klenk H.-P."/>
        </authorList>
    </citation>
    <scope>NUCLEOTIDE SEQUENCE</scope>
    <source>
        <strain evidence="1">DSM 46694</strain>
    </source>
</reference>
<name>A0A9X2JXT3_9ACTN</name>
<evidence type="ECO:0000313" key="1">
    <source>
        <dbReference type="EMBL" id="MCP2353063.1"/>
    </source>
</evidence>
<dbReference type="AlphaFoldDB" id="A0A9X2JXT3"/>
<sequence length="50" mass="5355">MTGAEPLPCDVLPVADGVLVIPHHLLVHVPAGAYQLTVAEWLNLAKLRTD</sequence>
<dbReference type="Proteomes" id="UP001139648">
    <property type="component" value="Unassembled WGS sequence"/>
</dbReference>
<proteinExistence type="predicted"/>
<protein>
    <submittedName>
        <fullName evidence="1">Uncharacterized protein</fullName>
    </submittedName>
</protein>
<keyword evidence="2" id="KW-1185">Reference proteome</keyword>
<accession>A0A9X2JXT3</accession>
<evidence type="ECO:0000313" key="2">
    <source>
        <dbReference type="Proteomes" id="UP001139648"/>
    </source>
</evidence>
<dbReference type="EMBL" id="JAMZEB010000001">
    <property type="protein sequence ID" value="MCP2353063.1"/>
    <property type="molecule type" value="Genomic_DNA"/>
</dbReference>